<feature type="region of interest" description="Disordered" evidence="5">
    <location>
        <begin position="37"/>
        <end position="77"/>
    </location>
</feature>
<dbReference type="InterPro" id="IPR023271">
    <property type="entry name" value="Aquaporin-like"/>
</dbReference>
<feature type="region of interest" description="Disordered" evidence="5">
    <location>
        <begin position="431"/>
        <end position="476"/>
    </location>
</feature>
<sequence>MASWGDRVRLDLQACVPATWPVSGQCPNLPGVSGLGSPPCRGAGGGGWSQGPGPAEGGGPGASLARSSRLRGGTEAPEPSPLAVLGMQFYLSTLLGVAAGFCRCRVLRRPEQSGWSTLPPSLPPAGGPAPGDLVTGGPQRRCRQPPSWAHGAKSTGRESPAAVEALKSRAASTPTAGRAGQGLACVTAGRTPDRGRQQVGWRRWQWRPPRCALPRLGLGVGAGCASSARVPCSALLRAARRLMAGLNVSLSFFFATFALCQELLLAEASLPGALLQLAAQGLGVQAACALTRLCWAWELSDLHLLQSLMDAHCSSALRTSVPHGALVEAACAFAFHLTLLRFRNSLPVYRVPAVALLVTVMAYAAGPLTSAFFNPTLATWVTFRCSGHTVLEYAQVYWLGPLAGMVLAVLLYHGRLPRLFRRNLLYSQRSKYRTPRRKPAPGPGATQTPAEGRSSREPGAEGAQTRTPLSPKTSCQ</sequence>
<evidence type="ECO:0000313" key="8">
    <source>
        <dbReference type="Proteomes" id="UP000694542"/>
    </source>
</evidence>
<feature type="region of interest" description="Disordered" evidence="5">
    <location>
        <begin position="137"/>
        <end position="161"/>
    </location>
</feature>
<evidence type="ECO:0000256" key="4">
    <source>
        <dbReference type="ARBA" id="ARBA00023136"/>
    </source>
</evidence>
<comment type="subcellular location">
    <subcellularLocation>
        <location evidence="1">Cell membrane</location>
        <topology evidence="1">Multi-pass membrane protein</topology>
    </subcellularLocation>
</comment>
<evidence type="ECO:0000256" key="5">
    <source>
        <dbReference type="SAM" id="MobiDB-lite"/>
    </source>
</evidence>
<reference evidence="7" key="2">
    <citation type="submission" date="2025-08" db="UniProtKB">
        <authorList>
            <consortium name="Ensembl"/>
        </authorList>
    </citation>
    <scope>IDENTIFICATION</scope>
</reference>
<dbReference type="Proteomes" id="UP000694542">
    <property type="component" value="Chromosome 25"/>
</dbReference>
<keyword evidence="4 6" id="KW-0472">Membrane</keyword>
<dbReference type="PANTHER" id="PTHR21191">
    <property type="entry name" value="AQUAPORIN"/>
    <property type="match status" value="1"/>
</dbReference>
<reference evidence="7" key="1">
    <citation type="submission" date="2018-10" db="EMBL/GenBank/DDBJ databases">
        <title>De novo assembly of a Great Dane genome.</title>
        <authorList>
            <person name="Kidd J.M."/>
            <person name="Pendleton A.L."/>
            <person name="Shen F."/>
            <person name="Emery S."/>
        </authorList>
    </citation>
    <scope>NUCLEOTIDE SEQUENCE [LARGE SCALE GENOMIC DNA]</scope>
    <source>
        <strain evidence="7">Great Dane</strain>
    </source>
</reference>
<evidence type="ECO:0000256" key="1">
    <source>
        <dbReference type="ARBA" id="ARBA00004651"/>
    </source>
</evidence>
<dbReference type="Gene3D" id="1.20.1080.10">
    <property type="entry name" value="Glycerol uptake facilitator protein"/>
    <property type="match status" value="1"/>
</dbReference>
<feature type="transmembrane region" description="Helical" evidence="6">
    <location>
        <begin position="393"/>
        <end position="412"/>
    </location>
</feature>
<keyword evidence="3 6" id="KW-1133">Transmembrane helix</keyword>
<proteinExistence type="predicted"/>
<dbReference type="InterPro" id="IPR051883">
    <property type="entry name" value="AQP11/12_channel"/>
</dbReference>
<dbReference type="GO" id="GO:0005886">
    <property type="term" value="C:plasma membrane"/>
    <property type="evidence" value="ECO:0007669"/>
    <property type="project" value="UniProtKB-SubCell"/>
</dbReference>
<evidence type="ECO:0008006" key="9">
    <source>
        <dbReference type="Google" id="ProtNLM"/>
    </source>
</evidence>
<evidence type="ECO:0000313" key="7">
    <source>
        <dbReference type="Ensembl" id="ENSCAFP00040036705.1"/>
    </source>
</evidence>
<evidence type="ECO:0000256" key="6">
    <source>
        <dbReference type="SAM" id="Phobius"/>
    </source>
</evidence>
<feature type="compositionally biased region" description="Gly residues" evidence="5">
    <location>
        <begin position="42"/>
        <end position="61"/>
    </location>
</feature>
<dbReference type="InterPro" id="IPR000425">
    <property type="entry name" value="MIP"/>
</dbReference>
<protein>
    <recommendedName>
        <fullName evidence="9">Aquaporin</fullName>
    </recommendedName>
</protein>
<dbReference type="AlphaFoldDB" id="A0A8C0TJN5"/>
<feature type="compositionally biased region" description="Polar residues" evidence="5">
    <location>
        <begin position="464"/>
        <end position="476"/>
    </location>
</feature>
<feature type="transmembrane region" description="Helical" evidence="6">
    <location>
        <begin position="354"/>
        <end position="373"/>
    </location>
</feature>
<evidence type="ECO:0000256" key="2">
    <source>
        <dbReference type="ARBA" id="ARBA00022692"/>
    </source>
</evidence>
<accession>A0A8C0TJN5</accession>
<organism evidence="7 8">
    <name type="scientific">Canis lupus familiaris</name>
    <name type="common">Dog</name>
    <name type="synonym">Canis familiaris</name>
    <dbReference type="NCBI Taxonomy" id="9615"/>
    <lineage>
        <taxon>Eukaryota</taxon>
        <taxon>Metazoa</taxon>
        <taxon>Chordata</taxon>
        <taxon>Craniata</taxon>
        <taxon>Vertebrata</taxon>
        <taxon>Euteleostomi</taxon>
        <taxon>Mammalia</taxon>
        <taxon>Eutheria</taxon>
        <taxon>Laurasiatheria</taxon>
        <taxon>Carnivora</taxon>
        <taxon>Caniformia</taxon>
        <taxon>Canidae</taxon>
        <taxon>Canis</taxon>
    </lineage>
</organism>
<name>A0A8C0TJN5_CANLF</name>
<dbReference type="Ensembl" id="ENSCAFT00040042085.1">
    <property type="protein sequence ID" value="ENSCAFP00040036705.1"/>
    <property type="gene ID" value="ENSCAFG00040022634.1"/>
</dbReference>
<evidence type="ECO:0000256" key="3">
    <source>
        <dbReference type="ARBA" id="ARBA00022989"/>
    </source>
</evidence>
<dbReference type="PRINTS" id="PR00783">
    <property type="entry name" value="MINTRINSICP"/>
</dbReference>
<dbReference type="SUPFAM" id="SSF81338">
    <property type="entry name" value="Aquaporin-like"/>
    <property type="match status" value="1"/>
</dbReference>
<dbReference type="GO" id="GO:0015267">
    <property type="term" value="F:channel activity"/>
    <property type="evidence" value="ECO:0007669"/>
    <property type="project" value="InterPro"/>
</dbReference>
<keyword evidence="2 6" id="KW-0812">Transmembrane</keyword>
<dbReference type="PANTHER" id="PTHR21191:SF8">
    <property type="entry name" value="AQUAPORIN-12A-RELATED"/>
    <property type="match status" value="1"/>
</dbReference>